<keyword evidence="3" id="KW-1185">Reference proteome</keyword>
<comment type="caution">
    <text evidence="2">The sequence shown here is derived from an EMBL/GenBank/DDBJ whole genome shotgun (WGS) entry which is preliminary data.</text>
</comment>
<feature type="compositionally biased region" description="Basic and acidic residues" evidence="1">
    <location>
        <begin position="66"/>
        <end position="77"/>
    </location>
</feature>
<protein>
    <submittedName>
        <fullName evidence="2">Uncharacterized protein</fullName>
    </submittedName>
</protein>
<name>A0ABU6ZJD4_9FABA</name>
<proteinExistence type="predicted"/>
<evidence type="ECO:0000313" key="3">
    <source>
        <dbReference type="Proteomes" id="UP001341840"/>
    </source>
</evidence>
<feature type="region of interest" description="Disordered" evidence="1">
    <location>
        <begin position="228"/>
        <end position="250"/>
    </location>
</feature>
<sequence>MKEAEGAGPRSILPSSRAQTTVSGASASDPVASAFTSATSVPPTPSSSASKAGGKPSNATAAKPFSVEREEGAKEDSAANLRQKRRKRKVSEASAKEAALRGDFAWKHKVNPSCFGCWPDECPHPGDSWPLGSGVASWDCSVCVENTFAVKVQLEKELATTKDQADMLTAEKDSALAGPLLHAKIKSLSEELERAEEVEERAKVQAAELESCRSALAQEKKKVESLTQSLKGKQTKLDEAEAAAVHWHGE</sequence>
<evidence type="ECO:0000256" key="1">
    <source>
        <dbReference type="SAM" id="MobiDB-lite"/>
    </source>
</evidence>
<gene>
    <name evidence="2" type="ORF">PIB30_060873</name>
</gene>
<dbReference type="Proteomes" id="UP001341840">
    <property type="component" value="Unassembled WGS sequence"/>
</dbReference>
<feature type="compositionally biased region" description="Polar residues" evidence="1">
    <location>
        <begin position="13"/>
        <end position="26"/>
    </location>
</feature>
<evidence type="ECO:0000313" key="2">
    <source>
        <dbReference type="EMBL" id="MED6222064.1"/>
    </source>
</evidence>
<feature type="region of interest" description="Disordered" evidence="1">
    <location>
        <begin position="1"/>
        <end position="97"/>
    </location>
</feature>
<reference evidence="2 3" key="1">
    <citation type="journal article" date="2023" name="Plants (Basel)">
        <title>Bridging the Gap: Combining Genomics and Transcriptomics Approaches to Understand Stylosanthes scabra, an Orphan Legume from the Brazilian Caatinga.</title>
        <authorList>
            <person name="Ferreira-Neto J.R.C."/>
            <person name="da Silva M.D."/>
            <person name="Binneck E."/>
            <person name="de Melo N.F."/>
            <person name="da Silva R.H."/>
            <person name="de Melo A.L.T.M."/>
            <person name="Pandolfi V."/>
            <person name="Bustamante F.O."/>
            <person name="Brasileiro-Vidal A.C."/>
            <person name="Benko-Iseppon A.M."/>
        </authorList>
    </citation>
    <scope>NUCLEOTIDE SEQUENCE [LARGE SCALE GENOMIC DNA]</scope>
    <source>
        <tissue evidence="2">Leaves</tissue>
    </source>
</reference>
<feature type="compositionally biased region" description="Low complexity" evidence="1">
    <location>
        <begin position="30"/>
        <end position="57"/>
    </location>
</feature>
<dbReference type="EMBL" id="JASCZI010272404">
    <property type="protein sequence ID" value="MED6222064.1"/>
    <property type="molecule type" value="Genomic_DNA"/>
</dbReference>
<organism evidence="2 3">
    <name type="scientific">Stylosanthes scabra</name>
    <dbReference type="NCBI Taxonomy" id="79078"/>
    <lineage>
        <taxon>Eukaryota</taxon>
        <taxon>Viridiplantae</taxon>
        <taxon>Streptophyta</taxon>
        <taxon>Embryophyta</taxon>
        <taxon>Tracheophyta</taxon>
        <taxon>Spermatophyta</taxon>
        <taxon>Magnoliopsida</taxon>
        <taxon>eudicotyledons</taxon>
        <taxon>Gunneridae</taxon>
        <taxon>Pentapetalae</taxon>
        <taxon>rosids</taxon>
        <taxon>fabids</taxon>
        <taxon>Fabales</taxon>
        <taxon>Fabaceae</taxon>
        <taxon>Papilionoideae</taxon>
        <taxon>50 kb inversion clade</taxon>
        <taxon>dalbergioids sensu lato</taxon>
        <taxon>Dalbergieae</taxon>
        <taxon>Pterocarpus clade</taxon>
        <taxon>Stylosanthes</taxon>
    </lineage>
</organism>
<accession>A0ABU6ZJD4</accession>